<dbReference type="EMBL" id="CP012670">
    <property type="protein sequence ID" value="AUX23626.1"/>
    <property type="molecule type" value="Genomic_DNA"/>
</dbReference>
<organism evidence="1 2">
    <name type="scientific">Sorangium cellulosum</name>
    <name type="common">Polyangium cellulosum</name>
    <dbReference type="NCBI Taxonomy" id="56"/>
    <lineage>
        <taxon>Bacteria</taxon>
        <taxon>Pseudomonadati</taxon>
        <taxon>Myxococcota</taxon>
        <taxon>Polyangia</taxon>
        <taxon>Polyangiales</taxon>
        <taxon>Polyangiaceae</taxon>
        <taxon>Sorangium</taxon>
    </lineage>
</organism>
<proteinExistence type="predicted"/>
<evidence type="ECO:0000313" key="1">
    <source>
        <dbReference type="EMBL" id="AUX23626.1"/>
    </source>
</evidence>
<dbReference type="Proteomes" id="UP000295781">
    <property type="component" value="Chromosome"/>
</dbReference>
<name>A0A4P2Q3P0_SORCE</name>
<gene>
    <name evidence="1" type="ORF">SOCEGT47_041540</name>
</gene>
<sequence length="45" mass="5011">MGIERISEPPLDTLPLIWTRRYGPVAWVTVQTGSLGSTRTDREPG</sequence>
<dbReference type="AlphaFoldDB" id="A0A4P2Q3P0"/>
<reference evidence="1 2" key="1">
    <citation type="submission" date="2015-09" db="EMBL/GenBank/DDBJ databases">
        <title>Sorangium comparison.</title>
        <authorList>
            <person name="Zaburannyi N."/>
            <person name="Bunk B."/>
            <person name="Overmann J."/>
            <person name="Mueller R."/>
        </authorList>
    </citation>
    <scope>NUCLEOTIDE SEQUENCE [LARGE SCALE GENOMIC DNA]</scope>
    <source>
        <strain evidence="1 2">So ceGT47</strain>
    </source>
</reference>
<accession>A0A4P2Q3P0</accession>
<evidence type="ECO:0000313" key="2">
    <source>
        <dbReference type="Proteomes" id="UP000295781"/>
    </source>
</evidence>
<protein>
    <submittedName>
        <fullName evidence="1">Uncharacterized protein</fullName>
    </submittedName>
</protein>